<evidence type="ECO:0000256" key="1">
    <source>
        <dbReference type="ARBA" id="ARBA00004651"/>
    </source>
</evidence>
<evidence type="ECO:0000256" key="2">
    <source>
        <dbReference type="ARBA" id="ARBA00022475"/>
    </source>
</evidence>
<keyword evidence="3 6" id="KW-0812">Transmembrane</keyword>
<protein>
    <submittedName>
        <fullName evidence="10">ATP F0F1 synthase subunit I</fullName>
    </submittedName>
    <submittedName>
        <fullName evidence="7">F0F1 ATP synthase subunit I</fullName>
    </submittedName>
</protein>
<evidence type="ECO:0000313" key="8">
    <source>
        <dbReference type="EMBL" id="STY66347.1"/>
    </source>
</evidence>
<keyword evidence="5 6" id="KW-0472">Membrane</keyword>
<dbReference type="EMBL" id="UGPN01000002">
    <property type="protein sequence ID" value="STY59635.1"/>
    <property type="molecule type" value="Genomic_DNA"/>
</dbReference>
<feature type="transmembrane region" description="Helical" evidence="6">
    <location>
        <begin position="15"/>
        <end position="33"/>
    </location>
</feature>
<keyword evidence="14" id="KW-1185">Reference proteome</keyword>
<evidence type="ECO:0000313" key="11">
    <source>
        <dbReference type="Proteomes" id="UP000254031"/>
    </source>
</evidence>
<dbReference type="EMBL" id="UGPL01000006">
    <property type="protein sequence ID" value="STY66347.1"/>
    <property type="molecule type" value="Genomic_DNA"/>
</dbReference>
<gene>
    <name evidence="10" type="ORF">FEA53_06945</name>
    <name evidence="9" type="ORF">FEB89_06500</name>
    <name evidence="7" type="ORF">NCTC10638_00813</name>
    <name evidence="8" type="ORF">NCTC9380_01641</name>
</gene>
<comment type="subcellular location">
    <subcellularLocation>
        <location evidence="1">Cell membrane</location>
        <topology evidence="1">Multi-pass membrane protein</topology>
    </subcellularLocation>
</comment>
<evidence type="ECO:0000256" key="5">
    <source>
        <dbReference type="ARBA" id="ARBA00023136"/>
    </source>
</evidence>
<reference evidence="11 12" key="1">
    <citation type="submission" date="2018-06" db="EMBL/GenBank/DDBJ databases">
        <authorList>
            <consortium name="Pathogen Informatics"/>
            <person name="Doyle S."/>
        </authorList>
    </citation>
    <scope>NUCLEOTIDE SEQUENCE [LARGE SCALE GENOMIC DNA]</scope>
    <source>
        <strain evidence="7 12">NCTC10638</strain>
        <strain evidence="8 11">NCTC9380</strain>
    </source>
</reference>
<dbReference type="Proteomes" id="UP000318394">
    <property type="component" value="Unassembled WGS sequence"/>
</dbReference>
<evidence type="ECO:0000313" key="13">
    <source>
        <dbReference type="Proteomes" id="UP000315164"/>
    </source>
</evidence>
<evidence type="ECO:0000256" key="4">
    <source>
        <dbReference type="ARBA" id="ARBA00022989"/>
    </source>
</evidence>
<evidence type="ECO:0000313" key="14">
    <source>
        <dbReference type="Proteomes" id="UP000318394"/>
    </source>
</evidence>
<name>A0A248ZXA7_MANHA</name>
<dbReference type="Proteomes" id="UP000254802">
    <property type="component" value="Unassembled WGS sequence"/>
</dbReference>
<dbReference type="Proteomes" id="UP000315164">
    <property type="component" value="Unassembled WGS sequence"/>
</dbReference>
<dbReference type="EMBL" id="VAJI01000010">
    <property type="protein sequence ID" value="TRB37847.1"/>
    <property type="molecule type" value="Genomic_DNA"/>
</dbReference>
<evidence type="ECO:0000313" key="12">
    <source>
        <dbReference type="Proteomes" id="UP000254802"/>
    </source>
</evidence>
<keyword evidence="2" id="KW-1003">Cell membrane</keyword>
<evidence type="ECO:0000313" key="9">
    <source>
        <dbReference type="EMBL" id="TRB37847.1"/>
    </source>
</evidence>
<dbReference type="EMBL" id="VAJB01000011">
    <property type="protein sequence ID" value="TRB74676.1"/>
    <property type="molecule type" value="Genomic_DNA"/>
</dbReference>
<feature type="transmembrane region" description="Helical" evidence="6">
    <location>
        <begin position="80"/>
        <end position="96"/>
    </location>
</feature>
<evidence type="ECO:0000256" key="3">
    <source>
        <dbReference type="ARBA" id="ARBA00022692"/>
    </source>
</evidence>
<dbReference type="STRING" id="75985.WC39_00160"/>
<dbReference type="NCBIfam" id="NF004763">
    <property type="entry name" value="PRK06099.1"/>
    <property type="match status" value="1"/>
</dbReference>
<dbReference type="KEGG" id="mhay:VK67_00165"/>
<dbReference type="RefSeq" id="WP_006248990.1">
    <property type="nucleotide sequence ID" value="NZ_CP011098.1"/>
</dbReference>
<dbReference type="OrthoDB" id="5771248at2"/>
<dbReference type="GO" id="GO:0005886">
    <property type="term" value="C:plasma membrane"/>
    <property type="evidence" value="ECO:0007669"/>
    <property type="project" value="UniProtKB-SubCell"/>
</dbReference>
<evidence type="ECO:0000313" key="10">
    <source>
        <dbReference type="EMBL" id="TRB74676.1"/>
    </source>
</evidence>
<organism evidence="10 13">
    <name type="scientific">Mannheimia haemolytica</name>
    <name type="common">Pasteurella haemolytica</name>
    <dbReference type="NCBI Taxonomy" id="75985"/>
    <lineage>
        <taxon>Bacteria</taxon>
        <taxon>Pseudomonadati</taxon>
        <taxon>Pseudomonadota</taxon>
        <taxon>Gammaproteobacteria</taxon>
        <taxon>Pasteurellales</taxon>
        <taxon>Pasteurellaceae</taxon>
        <taxon>Mannheimia</taxon>
    </lineage>
</organism>
<feature type="transmembrane region" description="Helical" evidence="6">
    <location>
        <begin position="39"/>
        <end position="60"/>
    </location>
</feature>
<accession>A0A248ZXA7</accession>
<evidence type="ECO:0000313" key="7">
    <source>
        <dbReference type="EMBL" id="STY59635.1"/>
    </source>
</evidence>
<dbReference type="Proteomes" id="UP000254031">
    <property type="component" value="Unassembled WGS sequence"/>
</dbReference>
<reference evidence="13 14" key="2">
    <citation type="journal article" date="2019" name="Vet. Microbiol.">
        <title>Genetic characterization of susceptible and multi-drug resistant Mannheimia haemolytica isolated from high-risk stocker calves prior to and after antimicrobial metaphylaxis.</title>
        <authorList>
            <person name="Snyder E.R."/>
            <person name="Alvarez-Narvaez S."/>
            <person name="Credille B.C."/>
        </authorList>
    </citation>
    <scope>NUCLEOTIDE SEQUENCE [LARGE SCALE GENOMIC DNA]</scope>
    <source>
        <strain evidence="10 13">UGA-R5-128-1</strain>
        <strain evidence="9 14">UGA-R7-163-1</strain>
    </source>
</reference>
<evidence type="ECO:0000256" key="6">
    <source>
        <dbReference type="SAM" id="Phobius"/>
    </source>
</evidence>
<dbReference type="Pfam" id="PF03899">
    <property type="entry name" value="ATP-synt_I"/>
    <property type="match status" value="1"/>
</dbReference>
<proteinExistence type="predicted"/>
<dbReference type="GeneID" id="67367665"/>
<dbReference type="InterPro" id="IPR005598">
    <property type="entry name" value="ATP_synth_I"/>
</dbReference>
<dbReference type="KEGG" id="mhaq:WC39_00160"/>
<keyword evidence="4 6" id="KW-1133">Transmembrane helix</keyword>
<dbReference type="AlphaFoldDB" id="A0A248ZXA7"/>
<sequence>MSAVINRAKSQYKQALKVEFFLLCVFALGVSLWKMNFNFSFLGGALASFLPHLVFVYWVFFKKSAKNQSKMTAFYRGEGMKWLVTIILVIGCFKLIPALDVVLFFVGYFIALFLNNMIPFVLSKHHH</sequence>